<evidence type="ECO:0000256" key="5">
    <source>
        <dbReference type="ARBA" id="ARBA00023180"/>
    </source>
</evidence>
<protein>
    <submittedName>
        <fullName evidence="7">Uncharacterized protein</fullName>
    </submittedName>
</protein>
<dbReference type="SUPFAM" id="SSF53474">
    <property type="entry name" value="alpha/beta-Hydrolases"/>
    <property type="match status" value="1"/>
</dbReference>
<evidence type="ECO:0000313" key="7">
    <source>
        <dbReference type="EMBL" id="CCF46267.1"/>
    </source>
</evidence>
<dbReference type="VEuPathDB" id="FungiDB:CH63R_09845"/>
<name>H1W1A4_COLHI</name>
<dbReference type="EMBL" id="CACQ02008518">
    <property type="protein sequence ID" value="CCF46267.1"/>
    <property type="molecule type" value="Genomic_DNA"/>
</dbReference>
<evidence type="ECO:0000256" key="1">
    <source>
        <dbReference type="ARBA" id="ARBA00009431"/>
    </source>
</evidence>
<dbReference type="eggNOG" id="KOG1282">
    <property type="taxonomic scope" value="Eukaryota"/>
</dbReference>
<dbReference type="InterPro" id="IPR029058">
    <property type="entry name" value="AB_hydrolase_fold"/>
</dbReference>
<keyword evidence="4" id="KW-0378">Hydrolase</keyword>
<dbReference type="Pfam" id="PF00450">
    <property type="entry name" value="Peptidase_S10"/>
    <property type="match status" value="1"/>
</dbReference>
<feature type="signal peptide" evidence="6">
    <location>
        <begin position="1"/>
        <end position="20"/>
    </location>
</feature>
<accession>H1W1A4</accession>
<sequence>MLPRLSLLALTGALLGPSLAQFPPTPEGVTVLKSKFDKGIEISFKEPGLCEEAEGVKSYAGYIKLPPGTLEGVGQEQDYEINTFFWFFEAKHDPENAPLSIWMNGGARQLVDARAVQRERAVLHQRRLQVDAAQRVVLEQQR</sequence>
<organism evidence="7 8">
    <name type="scientific">Colletotrichum higginsianum (strain IMI 349063)</name>
    <name type="common">Crucifer anthracnose fungus</name>
    <dbReference type="NCBI Taxonomy" id="759273"/>
    <lineage>
        <taxon>Eukaryota</taxon>
        <taxon>Fungi</taxon>
        <taxon>Dikarya</taxon>
        <taxon>Ascomycota</taxon>
        <taxon>Pezizomycotina</taxon>
        <taxon>Sordariomycetes</taxon>
        <taxon>Hypocreomycetidae</taxon>
        <taxon>Glomerellales</taxon>
        <taxon>Glomerellaceae</taxon>
        <taxon>Colletotrichum</taxon>
        <taxon>Colletotrichum destructivum species complex</taxon>
    </lineage>
</organism>
<evidence type="ECO:0000256" key="6">
    <source>
        <dbReference type="SAM" id="SignalP"/>
    </source>
</evidence>
<reference evidence="8" key="1">
    <citation type="journal article" date="2012" name="Nat. Genet.">
        <title>Lifestyle transitions in plant pathogenic Colletotrichum fungi deciphered by genome and transcriptome analyses.</title>
        <authorList>
            <person name="O'Connell R.J."/>
            <person name="Thon M.R."/>
            <person name="Hacquard S."/>
            <person name="Amyotte S.G."/>
            <person name="Kleemann J."/>
            <person name="Torres M.F."/>
            <person name="Damm U."/>
            <person name="Buiate E.A."/>
            <person name="Epstein L."/>
            <person name="Alkan N."/>
            <person name="Altmueller J."/>
            <person name="Alvarado-Balderrama L."/>
            <person name="Bauser C.A."/>
            <person name="Becker C."/>
            <person name="Birren B.W."/>
            <person name="Chen Z."/>
            <person name="Choi J."/>
            <person name="Crouch J.A."/>
            <person name="Duvick J.P."/>
            <person name="Farman M.A."/>
            <person name="Gan P."/>
            <person name="Heiman D."/>
            <person name="Henrissat B."/>
            <person name="Howard R.J."/>
            <person name="Kabbage M."/>
            <person name="Koch C."/>
            <person name="Kracher B."/>
            <person name="Kubo Y."/>
            <person name="Law A.D."/>
            <person name="Lebrun M.-H."/>
            <person name="Lee Y.-H."/>
            <person name="Miyara I."/>
            <person name="Moore N."/>
            <person name="Neumann U."/>
            <person name="Nordstroem K."/>
            <person name="Panaccione D.G."/>
            <person name="Panstruga R."/>
            <person name="Place M."/>
            <person name="Proctor R.H."/>
            <person name="Prusky D."/>
            <person name="Rech G."/>
            <person name="Reinhardt R."/>
            <person name="Rollins J.A."/>
            <person name="Rounsley S."/>
            <person name="Schardl C.L."/>
            <person name="Schwartz D.C."/>
            <person name="Shenoy N."/>
            <person name="Shirasu K."/>
            <person name="Sikhakolli U.R."/>
            <person name="Stueber K."/>
            <person name="Sukno S.A."/>
            <person name="Sweigard J.A."/>
            <person name="Takano Y."/>
            <person name="Takahara H."/>
            <person name="Trail F."/>
            <person name="van der Does H.C."/>
            <person name="Voll L.M."/>
            <person name="Will I."/>
            <person name="Young S."/>
            <person name="Zeng Q."/>
            <person name="Zhang J."/>
            <person name="Zhou S."/>
            <person name="Dickman M.B."/>
            <person name="Schulze-Lefert P."/>
            <person name="Ver Loren van Themaat E."/>
            <person name="Ma L.-J."/>
            <person name="Vaillancourt L.J."/>
        </authorList>
    </citation>
    <scope>NUCLEOTIDE SEQUENCE [LARGE SCALE GENOMIC DNA]</scope>
    <source>
        <strain evidence="8">IMI 349063</strain>
    </source>
</reference>
<dbReference type="InterPro" id="IPR001563">
    <property type="entry name" value="Peptidase_S10"/>
</dbReference>
<proteinExistence type="inferred from homology"/>
<dbReference type="Gene3D" id="3.40.50.1820">
    <property type="entry name" value="alpha/beta hydrolase"/>
    <property type="match status" value="1"/>
</dbReference>
<keyword evidence="5" id="KW-0325">Glycoprotein</keyword>
<keyword evidence="3" id="KW-0645">Protease</keyword>
<feature type="chain" id="PRO_5003556426" evidence="6">
    <location>
        <begin position="21"/>
        <end position="142"/>
    </location>
</feature>
<keyword evidence="6" id="KW-0732">Signal</keyword>
<gene>
    <name evidence="7" type="ORF">CH063_15074</name>
</gene>
<dbReference type="GO" id="GO:0004185">
    <property type="term" value="F:serine-type carboxypeptidase activity"/>
    <property type="evidence" value="ECO:0007669"/>
    <property type="project" value="InterPro"/>
</dbReference>
<evidence type="ECO:0000313" key="8">
    <source>
        <dbReference type="Proteomes" id="UP000007174"/>
    </source>
</evidence>
<evidence type="ECO:0000256" key="3">
    <source>
        <dbReference type="ARBA" id="ARBA00022670"/>
    </source>
</evidence>
<dbReference type="AlphaFoldDB" id="H1W1A4"/>
<evidence type="ECO:0000256" key="2">
    <source>
        <dbReference type="ARBA" id="ARBA00022645"/>
    </source>
</evidence>
<dbReference type="STRING" id="759273.H1W1A4"/>
<dbReference type="Proteomes" id="UP000007174">
    <property type="component" value="Unassembled WGS sequence"/>
</dbReference>
<evidence type="ECO:0000256" key="4">
    <source>
        <dbReference type="ARBA" id="ARBA00022801"/>
    </source>
</evidence>
<keyword evidence="2" id="KW-0121">Carboxypeptidase</keyword>
<dbReference type="HOGENOM" id="CLU_1815677_0_0_1"/>
<dbReference type="GO" id="GO:0006508">
    <property type="term" value="P:proteolysis"/>
    <property type="evidence" value="ECO:0007669"/>
    <property type="project" value="UniProtKB-KW"/>
</dbReference>
<comment type="similarity">
    <text evidence="1">Belongs to the peptidase S10 family.</text>
</comment>